<proteinExistence type="predicted"/>
<accession>A0A4Y2ADX7</accession>
<organism evidence="1 2">
    <name type="scientific">Araneus ventricosus</name>
    <name type="common">Orbweaver spider</name>
    <name type="synonym">Epeira ventricosa</name>
    <dbReference type="NCBI Taxonomy" id="182803"/>
    <lineage>
        <taxon>Eukaryota</taxon>
        <taxon>Metazoa</taxon>
        <taxon>Ecdysozoa</taxon>
        <taxon>Arthropoda</taxon>
        <taxon>Chelicerata</taxon>
        <taxon>Arachnida</taxon>
        <taxon>Araneae</taxon>
        <taxon>Araneomorphae</taxon>
        <taxon>Entelegynae</taxon>
        <taxon>Araneoidea</taxon>
        <taxon>Araneidae</taxon>
        <taxon>Araneus</taxon>
    </lineage>
</organism>
<name>A0A4Y2ADX7_ARAVE</name>
<keyword evidence="2" id="KW-1185">Reference proteome</keyword>
<evidence type="ECO:0000313" key="1">
    <source>
        <dbReference type="EMBL" id="GBL78061.1"/>
    </source>
</evidence>
<comment type="caution">
    <text evidence="1">The sequence shown here is derived from an EMBL/GenBank/DDBJ whole genome shotgun (WGS) entry which is preliminary data.</text>
</comment>
<dbReference type="EMBL" id="BGPR01000014">
    <property type="protein sequence ID" value="GBL78061.1"/>
    <property type="molecule type" value="Genomic_DNA"/>
</dbReference>
<gene>
    <name evidence="1" type="ORF">AVEN_143364_1</name>
</gene>
<evidence type="ECO:0000313" key="2">
    <source>
        <dbReference type="Proteomes" id="UP000499080"/>
    </source>
</evidence>
<protein>
    <submittedName>
        <fullName evidence="1">Uncharacterized protein</fullName>
    </submittedName>
</protein>
<dbReference type="AlphaFoldDB" id="A0A4Y2ADX7"/>
<reference evidence="1 2" key="1">
    <citation type="journal article" date="2019" name="Sci. Rep.">
        <title>Orb-weaving spider Araneus ventricosus genome elucidates the spidroin gene catalogue.</title>
        <authorList>
            <person name="Kono N."/>
            <person name="Nakamura H."/>
            <person name="Ohtoshi R."/>
            <person name="Moran D.A.P."/>
            <person name="Shinohara A."/>
            <person name="Yoshida Y."/>
            <person name="Fujiwara M."/>
            <person name="Mori M."/>
            <person name="Tomita M."/>
            <person name="Arakawa K."/>
        </authorList>
    </citation>
    <scope>NUCLEOTIDE SEQUENCE [LARGE SCALE GENOMIC DNA]</scope>
</reference>
<dbReference type="Proteomes" id="UP000499080">
    <property type="component" value="Unassembled WGS sequence"/>
</dbReference>
<sequence length="99" mass="10854">MDTDGIIQILAELAKSENLLVESWDNCTGYPQMADNDLGYYTGYPQIAVSDLGIKAPSDTSTTGPTGRSASDIPIGQMGDVEGKYILTDWWYIIVYLKL</sequence>